<keyword evidence="2" id="KW-1185">Reference proteome</keyword>
<dbReference type="Proteomes" id="UP000298663">
    <property type="component" value="Unassembled WGS sequence"/>
</dbReference>
<evidence type="ECO:0008006" key="3">
    <source>
        <dbReference type="Google" id="ProtNLM"/>
    </source>
</evidence>
<reference evidence="1 2" key="1">
    <citation type="journal article" date="2015" name="Genome Biol.">
        <title>Comparative genomics of Steinernema reveals deeply conserved gene regulatory networks.</title>
        <authorList>
            <person name="Dillman A.R."/>
            <person name="Macchietto M."/>
            <person name="Porter C.F."/>
            <person name="Rogers A."/>
            <person name="Williams B."/>
            <person name="Antoshechkin I."/>
            <person name="Lee M.M."/>
            <person name="Goodwin Z."/>
            <person name="Lu X."/>
            <person name="Lewis E.E."/>
            <person name="Goodrich-Blair H."/>
            <person name="Stock S.P."/>
            <person name="Adams B.J."/>
            <person name="Sternberg P.W."/>
            <person name="Mortazavi A."/>
        </authorList>
    </citation>
    <scope>NUCLEOTIDE SEQUENCE [LARGE SCALE GENOMIC DNA]</scope>
    <source>
        <strain evidence="1 2">ALL</strain>
    </source>
</reference>
<gene>
    <name evidence="1" type="ORF">L596_025552</name>
</gene>
<organism evidence="1 2">
    <name type="scientific">Steinernema carpocapsae</name>
    <name type="common">Entomopathogenic nematode</name>
    <dbReference type="NCBI Taxonomy" id="34508"/>
    <lineage>
        <taxon>Eukaryota</taxon>
        <taxon>Metazoa</taxon>
        <taxon>Ecdysozoa</taxon>
        <taxon>Nematoda</taxon>
        <taxon>Chromadorea</taxon>
        <taxon>Rhabditida</taxon>
        <taxon>Tylenchina</taxon>
        <taxon>Panagrolaimomorpha</taxon>
        <taxon>Strongyloidoidea</taxon>
        <taxon>Steinernematidae</taxon>
        <taxon>Steinernema</taxon>
    </lineage>
</organism>
<name>A0A4U5M846_STECR</name>
<dbReference type="AlphaFoldDB" id="A0A4U5M846"/>
<sequence>MDNAPFLFVEEVVALTTEPNTEQTFNFHVLPELWQEAFENGWKDRSRVWLTLSRCKDDWIYFLSMTKAIINDTCVHENISGFRLEDLQRLQPNPKLLRFCNFEIDLVSDFMLNKLDEVCHQLPMPLIEFMEWVRPQVPHPAVRSPNLETCDLRHRIPSLLIRDHFDEATNQEIARIFSGFSNVDVRIESYTAAFNPLLEKHFQSDRISDLCHLTFKEDVPSAMDLIRSHLRTTNSFSNLELNDNSPMTFADFQLVFSAVLRMDFNRNKLEWIWRDEFRKHLIFKATFEADACGLIETVRADLAEHGGNASGEFKWKLDGDRLFIRLQVQENNVWEVDIIDYYVASRV</sequence>
<evidence type="ECO:0000313" key="1">
    <source>
        <dbReference type="EMBL" id="TKR65098.1"/>
    </source>
</evidence>
<accession>A0A4U5M846</accession>
<evidence type="ECO:0000313" key="2">
    <source>
        <dbReference type="Proteomes" id="UP000298663"/>
    </source>
</evidence>
<comment type="caution">
    <text evidence="1">The sequence shown here is derived from an EMBL/GenBank/DDBJ whole genome shotgun (WGS) entry which is preliminary data.</text>
</comment>
<reference evidence="1 2" key="2">
    <citation type="journal article" date="2019" name="G3 (Bethesda)">
        <title>Hybrid Assembly of the Genome of the Entomopathogenic Nematode Steinernema carpocapsae Identifies the X-Chromosome.</title>
        <authorList>
            <person name="Serra L."/>
            <person name="Macchietto M."/>
            <person name="Macias-Munoz A."/>
            <person name="McGill C.J."/>
            <person name="Rodriguez I.M."/>
            <person name="Rodriguez B."/>
            <person name="Murad R."/>
            <person name="Mortazavi A."/>
        </authorList>
    </citation>
    <scope>NUCLEOTIDE SEQUENCE [LARGE SCALE GENOMIC DNA]</scope>
    <source>
        <strain evidence="1 2">ALL</strain>
    </source>
</reference>
<proteinExistence type="predicted"/>
<protein>
    <recommendedName>
        <fullName evidence="3">DUF38 domain-containing protein</fullName>
    </recommendedName>
</protein>
<dbReference type="EMBL" id="AZBU02000009">
    <property type="protein sequence ID" value="TKR65098.1"/>
    <property type="molecule type" value="Genomic_DNA"/>
</dbReference>